<evidence type="ECO:0000256" key="5">
    <source>
        <dbReference type="ARBA" id="ARBA00022490"/>
    </source>
</evidence>
<evidence type="ECO:0000256" key="3">
    <source>
        <dbReference type="ARBA" id="ARBA00005822"/>
    </source>
</evidence>
<organism evidence="11">
    <name type="scientific">Timema douglasi</name>
    <name type="common">Walking stick</name>
    <dbReference type="NCBI Taxonomy" id="61478"/>
    <lineage>
        <taxon>Eukaryota</taxon>
        <taxon>Metazoa</taxon>
        <taxon>Ecdysozoa</taxon>
        <taxon>Arthropoda</taxon>
        <taxon>Hexapoda</taxon>
        <taxon>Insecta</taxon>
        <taxon>Pterygota</taxon>
        <taxon>Neoptera</taxon>
        <taxon>Polyneoptera</taxon>
        <taxon>Phasmatodea</taxon>
        <taxon>Timematodea</taxon>
        <taxon>Timematoidea</taxon>
        <taxon>Timematidae</taxon>
        <taxon>Timema</taxon>
    </lineage>
</organism>
<dbReference type="AlphaFoldDB" id="A0A7R8VIH2"/>
<dbReference type="InterPro" id="IPR014003">
    <property type="entry name" value="BBS5_PH"/>
</dbReference>
<accession>A0A7R8VIH2</accession>
<dbReference type="GO" id="GO:0034464">
    <property type="term" value="C:BBSome"/>
    <property type="evidence" value="ECO:0007669"/>
    <property type="project" value="InterPro"/>
</dbReference>
<evidence type="ECO:0000256" key="6">
    <source>
        <dbReference type="ARBA" id="ARBA00023069"/>
    </source>
</evidence>
<dbReference type="InterPro" id="IPR006606">
    <property type="entry name" value="BBL5"/>
</dbReference>
<evidence type="ECO:0000256" key="8">
    <source>
        <dbReference type="ARBA" id="ARBA00023212"/>
    </source>
</evidence>
<protein>
    <recommendedName>
        <fullName evidence="10">BBSome complex member BBS5 PH domain-containing protein</fullName>
    </recommendedName>
</protein>
<proteinExistence type="inferred from homology"/>
<evidence type="ECO:0000313" key="11">
    <source>
        <dbReference type="EMBL" id="CAD7197705.1"/>
    </source>
</evidence>
<dbReference type="PANTHER" id="PTHR21351">
    <property type="entry name" value="BARDET-BIEDL SYNDROME PROTEIN 5"/>
    <property type="match status" value="1"/>
</dbReference>
<comment type="subcellular location">
    <subcellularLocation>
        <location evidence="1">Cell projection</location>
        <location evidence="1">Cilium membrane</location>
    </subcellularLocation>
    <subcellularLocation>
        <location evidence="2">Cytoplasm</location>
        <location evidence="2">Cytoskeleton</location>
        <location evidence="2">Microtubule organizing center</location>
        <location evidence="2">Centrosome</location>
        <location evidence="2">Centriolar satellite</location>
    </subcellularLocation>
</comment>
<dbReference type="InterPro" id="IPR030804">
    <property type="entry name" value="BBS5/fem-3"/>
</dbReference>
<keyword evidence="7" id="KW-0472">Membrane</keyword>
<reference evidence="11" key="1">
    <citation type="submission" date="2020-11" db="EMBL/GenBank/DDBJ databases">
        <authorList>
            <person name="Tran Van P."/>
        </authorList>
    </citation>
    <scope>NUCLEOTIDE SEQUENCE</scope>
</reference>
<evidence type="ECO:0000256" key="1">
    <source>
        <dbReference type="ARBA" id="ARBA00004309"/>
    </source>
</evidence>
<keyword evidence="9" id="KW-0966">Cell projection</keyword>
<dbReference type="PANTHER" id="PTHR21351:SF0">
    <property type="entry name" value="BARDET-BIEDL SYNDROME 5 PROTEIN"/>
    <property type="match status" value="1"/>
</dbReference>
<keyword evidence="6" id="KW-0969">Cilium</keyword>
<dbReference type="GO" id="GO:0036064">
    <property type="term" value="C:ciliary basal body"/>
    <property type="evidence" value="ECO:0007669"/>
    <property type="project" value="TreeGrafter"/>
</dbReference>
<dbReference type="PIRSF" id="PIRSF010072">
    <property type="entry name" value="DUF1448"/>
    <property type="match status" value="1"/>
</dbReference>
<gene>
    <name evidence="11" type="ORF">TDIB3V08_LOCUS4007</name>
</gene>
<evidence type="ECO:0000256" key="7">
    <source>
        <dbReference type="ARBA" id="ARBA00023136"/>
    </source>
</evidence>
<evidence type="ECO:0000256" key="9">
    <source>
        <dbReference type="ARBA" id="ARBA00023273"/>
    </source>
</evidence>
<dbReference type="GO" id="GO:0034451">
    <property type="term" value="C:centriolar satellite"/>
    <property type="evidence" value="ECO:0007669"/>
    <property type="project" value="UniProtKB-SubCell"/>
</dbReference>
<dbReference type="GO" id="GO:0032266">
    <property type="term" value="F:phosphatidylinositol-3-phosphate binding"/>
    <property type="evidence" value="ECO:0007669"/>
    <property type="project" value="TreeGrafter"/>
</dbReference>
<feature type="domain" description="BBSome complex member BBS5 PH" evidence="10">
    <location>
        <begin position="55"/>
        <end position="109"/>
    </location>
</feature>
<feature type="domain" description="BBSome complex member BBS5 PH" evidence="10">
    <location>
        <begin position="185"/>
        <end position="239"/>
    </location>
</feature>
<keyword evidence="8" id="KW-0206">Cytoskeleton</keyword>
<keyword evidence="5" id="KW-0963">Cytoplasm</keyword>
<dbReference type="GO" id="GO:0060170">
    <property type="term" value="C:ciliary membrane"/>
    <property type="evidence" value="ECO:0007669"/>
    <property type="project" value="UniProtKB-SubCell"/>
</dbReference>
<keyword evidence="4" id="KW-1003">Cell membrane</keyword>
<comment type="similarity">
    <text evidence="3">Belongs to the BBS5 family.</text>
</comment>
<dbReference type="GO" id="GO:0060271">
    <property type="term" value="P:cilium assembly"/>
    <property type="evidence" value="ECO:0007669"/>
    <property type="project" value="TreeGrafter"/>
</dbReference>
<sequence length="371" mass="42078">MALISIPQRTNEIITNNFKGKFANHIFINMADNLWEDKEVRFDVPLTQMRMRPGENLLDRMDPIEDTKGNGGDKGRMVITNLRIIWHSLTLPRINLSIGLNTVINVTTKTVNSQLRGTINALHILTKSNNTRFEFIFTNLTVGSMRHFTSVLGIHKAYTSSRMYRELKLRGAIIHSKQLNILPLEQVYTTVNGVWNLSSDQGNLGTFIITNVRLVWFADMNENFNISLPYLQIKNVRIRESKFGTALVVESAEVSGGYVLGFRIDPAEKLHMVYKELSSLHKVYSLNPVFGVQFTVTDQAKTPDELPPLEDDIEEVDETGDEMSNAFVAYFADGGHERDREPVYSPELGLAIEKLKEGFTLKSLWEVIPTT</sequence>
<evidence type="ECO:0000259" key="10">
    <source>
        <dbReference type="SMART" id="SM00683"/>
    </source>
</evidence>
<dbReference type="Pfam" id="PF07289">
    <property type="entry name" value="BBL5"/>
    <property type="match status" value="1"/>
</dbReference>
<name>A0A7R8VIH2_TIMDO</name>
<evidence type="ECO:0000256" key="2">
    <source>
        <dbReference type="ARBA" id="ARBA00004607"/>
    </source>
</evidence>
<dbReference type="SMART" id="SM00683">
    <property type="entry name" value="DM16"/>
    <property type="match status" value="2"/>
</dbReference>
<dbReference type="EMBL" id="OA565789">
    <property type="protein sequence ID" value="CAD7197705.1"/>
    <property type="molecule type" value="Genomic_DNA"/>
</dbReference>
<evidence type="ECO:0000256" key="4">
    <source>
        <dbReference type="ARBA" id="ARBA00022475"/>
    </source>
</evidence>